<comment type="caution">
    <text evidence="4">The sequence shown here is derived from an EMBL/GenBank/DDBJ whole genome shotgun (WGS) entry which is preliminary data.</text>
</comment>
<dbReference type="RefSeq" id="WP_251837560.1">
    <property type="nucleotide sequence ID" value="NZ_JACSQG010000012.1"/>
</dbReference>
<evidence type="ECO:0000313" key="4">
    <source>
        <dbReference type="EMBL" id="MBD7978773.1"/>
    </source>
</evidence>
<dbReference type="Pfam" id="PF13557">
    <property type="entry name" value="Phenol_MetA_deg"/>
    <property type="match status" value="1"/>
</dbReference>
<reference evidence="4 5" key="1">
    <citation type="submission" date="2020-08" db="EMBL/GenBank/DDBJ databases">
        <title>A Genomic Blueprint of the Chicken Gut Microbiome.</title>
        <authorList>
            <person name="Gilroy R."/>
            <person name="Ravi A."/>
            <person name="Getino M."/>
            <person name="Pursley I."/>
            <person name="Horton D.L."/>
            <person name="Alikhan N.-F."/>
            <person name="Baker D."/>
            <person name="Gharbi K."/>
            <person name="Hall N."/>
            <person name="Watson M."/>
            <person name="Adriaenssens E.M."/>
            <person name="Foster-Nyarko E."/>
            <person name="Jarju S."/>
            <person name="Secka A."/>
            <person name="Antonio M."/>
            <person name="Oren A."/>
            <person name="Chaudhuri R."/>
            <person name="La Ragione R.M."/>
            <person name="Hildebrand F."/>
            <person name="Pallen M.J."/>
        </authorList>
    </citation>
    <scope>NUCLEOTIDE SEQUENCE [LARGE SCALE GENOMIC DNA]</scope>
    <source>
        <strain evidence="4 5">Sa2CUA2</strain>
    </source>
</reference>
<evidence type="ECO:0008006" key="6">
    <source>
        <dbReference type="Google" id="ProtNLM"/>
    </source>
</evidence>
<accession>A0ABR8TSL9</accession>
<feature type="region of interest" description="Disordered" evidence="2">
    <location>
        <begin position="64"/>
        <end position="152"/>
    </location>
</feature>
<dbReference type="InterPro" id="IPR025737">
    <property type="entry name" value="FApF"/>
</dbReference>
<feature type="signal peptide" evidence="3">
    <location>
        <begin position="1"/>
        <end position="24"/>
    </location>
</feature>
<keyword evidence="5" id="KW-1185">Reference proteome</keyword>
<feature type="chain" id="PRO_5046226237" description="Transporter" evidence="3">
    <location>
        <begin position="25"/>
        <end position="502"/>
    </location>
</feature>
<gene>
    <name evidence="4" type="ORF">H9642_16445</name>
</gene>
<feature type="compositionally biased region" description="Pro residues" evidence="2">
    <location>
        <begin position="70"/>
        <end position="82"/>
    </location>
</feature>
<evidence type="ECO:0000256" key="3">
    <source>
        <dbReference type="SAM" id="SignalP"/>
    </source>
</evidence>
<feature type="coiled-coil region" evidence="1">
    <location>
        <begin position="23"/>
        <end position="64"/>
    </location>
</feature>
<protein>
    <recommendedName>
        <fullName evidence="6">Transporter</fullName>
    </recommendedName>
</protein>
<feature type="compositionally biased region" description="Pro residues" evidence="2">
    <location>
        <begin position="132"/>
        <end position="142"/>
    </location>
</feature>
<evidence type="ECO:0000313" key="5">
    <source>
        <dbReference type="Proteomes" id="UP000611945"/>
    </source>
</evidence>
<dbReference type="EMBL" id="JACSQG010000012">
    <property type="protein sequence ID" value="MBD7978773.1"/>
    <property type="molecule type" value="Genomic_DNA"/>
</dbReference>
<proteinExistence type="predicted"/>
<dbReference type="Proteomes" id="UP000611945">
    <property type="component" value="Unassembled WGS sequence"/>
</dbReference>
<keyword evidence="1" id="KW-0175">Coiled coil</keyword>
<sequence>MFRPLPLRGAICLSALLPASILQASTQAEIDILEKEIQVLRQQYDSYKKEMAVLEQDIKLVTESVEPPAASDPPPVRRPQPKPAAQAQPEPAQTPPAAAIAPVTPVAAQPRSASLASAPPVRHPTPVVQAPPSSPPAPPIQPQPAAGQTQNQDTITVARQYPPSRTLKVPQSEGYGADLQDDAAPVRSVENLYDEASGFFGGGTYSLETGITYSHYETRQLILNGFLALDSIFLGNINIDQISADNFTLDVTGRYNMNNNWQVDLNVPMLYRNVTYESGGAGNASVQVSGSDVTTGPELGDVSAGVSFKILDQDGNTPDTVLSLRVKAPTGTHPYGIKLIQVAGNDSLTVPEDIPTGNGVWSVSPGISLVKTVDPAVIFGNLSYTYNFEESFSDISANQGTKLGGSIRLGNWFQYGLGLAFALNEKMSLSMSYSQLISQKSRIKQDGSGWYTVVGSDANSAFLNLGMTYSVNNNLAIVPNLSLGLTPDAPDFTFSLKFPYYF</sequence>
<name>A0ABR8TSL9_9PSED</name>
<feature type="compositionally biased region" description="Low complexity" evidence="2">
    <location>
        <begin position="83"/>
        <end position="110"/>
    </location>
</feature>
<organism evidence="4 5">
    <name type="scientific">Serpens gallinarum</name>
    <dbReference type="NCBI Taxonomy" id="2763075"/>
    <lineage>
        <taxon>Bacteria</taxon>
        <taxon>Pseudomonadati</taxon>
        <taxon>Pseudomonadota</taxon>
        <taxon>Gammaproteobacteria</taxon>
        <taxon>Pseudomonadales</taxon>
        <taxon>Pseudomonadaceae</taxon>
        <taxon>Pseudomonas</taxon>
    </lineage>
</organism>
<evidence type="ECO:0000256" key="1">
    <source>
        <dbReference type="SAM" id="Coils"/>
    </source>
</evidence>
<evidence type="ECO:0000256" key="2">
    <source>
        <dbReference type="SAM" id="MobiDB-lite"/>
    </source>
</evidence>
<keyword evidence="3" id="KW-0732">Signal</keyword>